<dbReference type="Gene3D" id="1.10.30.10">
    <property type="entry name" value="High mobility group box domain"/>
    <property type="match status" value="2"/>
</dbReference>
<dbReference type="GO" id="GO:0003677">
    <property type="term" value="F:DNA binding"/>
    <property type="evidence" value="ECO:0007669"/>
    <property type="project" value="UniProtKB-UniRule"/>
</dbReference>
<organism evidence="4 5">
    <name type="scientific">Calycina marina</name>
    <dbReference type="NCBI Taxonomy" id="1763456"/>
    <lineage>
        <taxon>Eukaryota</taxon>
        <taxon>Fungi</taxon>
        <taxon>Dikarya</taxon>
        <taxon>Ascomycota</taxon>
        <taxon>Pezizomycotina</taxon>
        <taxon>Leotiomycetes</taxon>
        <taxon>Helotiales</taxon>
        <taxon>Pezizellaceae</taxon>
        <taxon>Calycina</taxon>
    </lineage>
</organism>
<feature type="region of interest" description="Disordered" evidence="2">
    <location>
        <begin position="60"/>
        <end position="98"/>
    </location>
</feature>
<dbReference type="CDD" id="cd00084">
    <property type="entry name" value="HMG-box_SF"/>
    <property type="match status" value="1"/>
</dbReference>
<proteinExistence type="predicted"/>
<evidence type="ECO:0000313" key="4">
    <source>
        <dbReference type="EMBL" id="KAG9246326.1"/>
    </source>
</evidence>
<keyword evidence="5" id="KW-1185">Reference proteome</keyword>
<feature type="DNA-binding region" description="HMG box" evidence="1">
    <location>
        <begin position="246"/>
        <end position="312"/>
    </location>
</feature>
<reference evidence="4" key="1">
    <citation type="journal article" date="2021" name="IMA Fungus">
        <title>Genomic characterization of three marine fungi, including Emericellopsis atlantica sp. nov. with signatures of a generalist lifestyle and marine biomass degradation.</title>
        <authorList>
            <person name="Hagestad O.C."/>
            <person name="Hou L."/>
            <person name="Andersen J.H."/>
            <person name="Hansen E.H."/>
            <person name="Altermark B."/>
            <person name="Li C."/>
            <person name="Kuhnert E."/>
            <person name="Cox R.J."/>
            <person name="Crous P.W."/>
            <person name="Spatafora J.W."/>
            <person name="Lail K."/>
            <person name="Amirebrahimi M."/>
            <person name="Lipzen A."/>
            <person name="Pangilinan J."/>
            <person name="Andreopoulos W."/>
            <person name="Hayes R.D."/>
            <person name="Ng V."/>
            <person name="Grigoriev I.V."/>
            <person name="Jackson S.A."/>
            <person name="Sutton T.D.S."/>
            <person name="Dobson A.D.W."/>
            <person name="Rama T."/>
        </authorList>
    </citation>
    <scope>NUCLEOTIDE SEQUENCE</scope>
    <source>
        <strain evidence="4">TRa3180A</strain>
    </source>
</reference>
<dbReference type="InterPro" id="IPR036910">
    <property type="entry name" value="HMG_box_dom_sf"/>
</dbReference>
<feature type="domain" description="HMG box" evidence="3">
    <location>
        <begin position="246"/>
        <end position="312"/>
    </location>
</feature>
<gene>
    <name evidence="4" type="ORF">BJ878DRAFT_497611</name>
</gene>
<dbReference type="PROSITE" id="PS50118">
    <property type="entry name" value="HMG_BOX_2"/>
    <property type="match status" value="1"/>
</dbReference>
<dbReference type="Pfam" id="PF09011">
    <property type="entry name" value="HMG_box_2"/>
    <property type="match status" value="1"/>
</dbReference>
<dbReference type="SUPFAM" id="SSF47095">
    <property type="entry name" value="HMG-box"/>
    <property type="match status" value="2"/>
</dbReference>
<dbReference type="SMART" id="SM00398">
    <property type="entry name" value="HMG"/>
    <property type="match status" value="2"/>
</dbReference>
<evidence type="ECO:0000256" key="2">
    <source>
        <dbReference type="SAM" id="MobiDB-lite"/>
    </source>
</evidence>
<dbReference type="AlphaFoldDB" id="A0A9P7Z6S4"/>
<dbReference type="GO" id="GO:0005634">
    <property type="term" value="C:nucleus"/>
    <property type="evidence" value="ECO:0007669"/>
    <property type="project" value="UniProtKB-UniRule"/>
</dbReference>
<name>A0A9P7Z6S4_9HELO</name>
<accession>A0A9P7Z6S4</accession>
<feature type="compositionally biased region" description="Basic residues" evidence="2">
    <location>
        <begin position="79"/>
        <end position="98"/>
    </location>
</feature>
<dbReference type="InterPro" id="IPR009071">
    <property type="entry name" value="HMG_box_dom"/>
</dbReference>
<protein>
    <recommendedName>
        <fullName evidence="3">HMG box domain-containing protein</fullName>
    </recommendedName>
</protein>
<comment type="caution">
    <text evidence="4">The sequence shown here is derived from an EMBL/GenBank/DDBJ whole genome shotgun (WGS) entry which is preliminary data.</text>
</comment>
<evidence type="ECO:0000259" key="3">
    <source>
        <dbReference type="PROSITE" id="PS50118"/>
    </source>
</evidence>
<keyword evidence="1" id="KW-0238">DNA-binding</keyword>
<feature type="compositionally biased region" description="Low complexity" evidence="2">
    <location>
        <begin position="66"/>
        <end position="77"/>
    </location>
</feature>
<evidence type="ECO:0000256" key="1">
    <source>
        <dbReference type="PROSITE-ProRule" id="PRU00267"/>
    </source>
</evidence>
<evidence type="ECO:0000313" key="5">
    <source>
        <dbReference type="Proteomes" id="UP000887226"/>
    </source>
</evidence>
<dbReference type="OrthoDB" id="1919336at2759"/>
<dbReference type="Proteomes" id="UP000887226">
    <property type="component" value="Unassembled WGS sequence"/>
</dbReference>
<keyword evidence="1" id="KW-0539">Nucleus</keyword>
<dbReference type="EMBL" id="MU253809">
    <property type="protein sequence ID" value="KAG9246326.1"/>
    <property type="molecule type" value="Genomic_DNA"/>
</dbReference>
<sequence>MLSTIGRVAIRRATTGANSQSTRRVLLSGWHLHRIDTSKNTDVSSFAQFAFLARKYATASKTTQTKAPRANKAAAKPTQKPKVKLAKGKKSATKKTKKKKVVKKVAKNPVKKKVKKALTPEQALNKDIKELKVQALNPPKPKPSTAWLVVCDEVRSQDPHTIGTASMKNASARYKSLTNNEIAEYNRIASQNKVTNNIAFKQWIESHTPDEIRLANNARTQLKRKTSKKPGAKSLAWPLLHDDRIPKHAKTPWLLFSVERWASGDLAHVPMLEAQKIISKEWQGLSGAEKKKYLDQSQSERTRYVAEYKTVFKRDAPYAKPA</sequence>